<protein>
    <recommendedName>
        <fullName evidence="3">Butirosin biosynthesis protein H N-terminal domain-containing protein</fullName>
    </recommendedName>
</protein>
<dbReference type="RefSeq" id="WP_036655565.1">
    <property type="nucleotide sequence ID" value="NZ_JQCR01000003.1"/>
</dbReference>
<dbReference type="STRING" id="268407.PWYN_20865"/>
<evidence type="ECO:0000313" key="1">
    <source>
        <dbReference type="EMBL" id="KGE17103.1"/>
    </source>
</evidence>
<name>A0A098M4Z2_9BACL</name>
<evidence type="ECO:0000313" key="2">
    <source>
        <dbReference type="Proteomes" id="UP000029734"/>
    </source>
</evidence>
<dbReference type="EMBL" id="JQCR01000003">
    <property type="protein sequence ID" value="KGE17103.1"/>
    <property type="molecule type" value="Genomic_DNA"/>
</dbReference>
<accession>A0A098M4Z2</accession>
<reference evidence="1 2" key="1">
    <citation type="submission" date="2014-08" db="EMBL/GenBank/DDBJ databases">
        <authorList>
            <person name="den Bakker H.C."/>
        </authorList>
    </citation>
    <scope>NUCLEOTIDE SEQUENCE [LARGE SCALE GENOMIC DNA]</scope>
    <source>
        <strain evidence="1 2">DSM 18334</strain>
    </source>
</reference>
<comment type="caution">
    <text evidence="1">The sequence shown here is derived from an EMBL/GenBank/DDBJ whole genome shotgun (WGS) entry which is preliminary data.</text>
</comment>
<dbReference type="Proteomes" id="UP000029734">
    <property type="component" value="Unassembled WGS sequence"/>
</dbReference>
<keyword evidence="2" id="KW-1185">Reference proteome</keyword>
<dbReference type="AlphaFoldDB" id="A0A098M4Z2"/>
<organism evidence="1 2">
    <name type="scientific">Paenibacillus wynnii</name>
    <dbReference type="NCBI Taxonomy" id="268407"/>
    <lineage>
        <taxon>Bacteria</taxon>
        <taxon>Bacillati</taxon>
        <taxon>Bacillota</taxon>
        <taxon>Bacilli</taxon>
        <taxon>Bacillales</taxon>
        <taxon>Paenibacillaceae</taxon>
        <taxon>Paenibacillus</taxon>
    </lineage>
</organism>
<gene>
    <name evidence="1" type="ORF">PWYN_20865</name>
</gene>
<dbReference type="OrthoDB" id="2624539at2"/>
<sequence length="344" mass="41464">MRRELPIKIKHKINNQLCNAGFLCVILAYDNMQTWFYEHYVQLYYSFNKKVLSSKHKEMFLDFYGGWTEPRELFDINSLNRKDVESYDEHSFESIIGTGQYIYCYVDEYYIQNSKHNSHDILVYGYDDERRVFQVVGFKDGFFQGYEVDYDIFLKAFRSGVKLSKLFDTYHGINYFLCIEPRFDESTQYEFNTRNFMERVKEYVCCINTGKLNACDDLNHKMYQKEDNVFGIEVYECLIKEIEGCRKKLSLLDYRAFHTLYEHNVLMKERIEYLRFDLGEQEFTESLNELVKLSNEIRMLVMKYNFSPEDEVLERIIESTKKMYRMEKETYNAFYDAMCVSSNV</sequence>
<proteinExistence type="predicted"/>
<reference evidence="1 2" key="2">
    <citation type="submission" date="2014-10" db="EMBL/GenBank/DDBJ databases">
        <title>Comparative genomics of the Paenibacillus odorifer group.</title>
        <authorList>
            <person name="Tsai Y.-C."/>
            <person name="Martin N."/>
            <person name="Korlach J."/>
            <person name="Wiedmann M."/>
        </authorList>
    </citation>
    <scope>NUCLEOTIDE SEQUENCE [LARGE SCALE GENOMIC DNA]</scope>
    <source>
        <strain evidence="1 2">DSM 18334</strain>
    </source>
</reference>
<evidence type="ECO:0008006" key="3">
    <source>
        <dbReference type="Google" id="ProtNLM"/>
    </source>
</evidence>
<dbReference type="eggNOG" id="ENOG5031SEA">
    <property type="taxonomic scope" value="Bacteria"/>
</dbReference>